<feature type="compositionally biased region" description="Low complexity" evidence="9">
    <location>
        <begin position="186"/>
        <end position="202"/>
    </location>
</feature>
<gene>
    <name evidence="12" type="ORF">C5167_037029</name>
</gene>
<dbReference type="OMA" id="AYFWYAF"/>
<feature type="transmembrane region" description="Helical" evidence="10">
    <location>
        <begin position="1378"/>
        <end position="1400"/>
    </location>
</feature>
<feature type="transmembrane region" description="Helical" evidence="10">
    <location>
        <begin position="1412"/>
        <end position="1432"/>
    </location>
</feature>
<feature type="compositionally biased region" description="Low complexity" evidence="9">
    <location>
        <begin position="9"/>
        <end position="25"/>
    </location>
</feature>
<evidence type="ECO:0000256" key="3">
    <source>
        <dbReference type="ARBA" id="ARBA00022448"/>
    </source>
</evidence>
<dbReference type="Gene3D" id="3.40.50.300">
    <property type="entry name" value="P-loop containing nucleotide triphosphate hydrolases"/>
    <property type="match status" value="4"/>
</dbReference>
<reference evidence="12 13" key="1">
    <citation type="journal article" date="2018" name="Science">
        <title>The opium poppy genome and morphinan production.</title>
        <authorList>
            <person name="Guo L."/>
            <person name="Winzer T."/>
            <person name="Yang X."/>
            <person name="Li Y."/>
            <person name="Ning Z."/>
            <person name="He Z."/>
            <person name="Teodor R."/>
            <person name="Lu Y."/>
            <person name="Bowser T.A."/>
            <person name="Graham I.A."/>
            <person name="Ye K."/>
        </authorList>
    </citation>
    <scope>NUCLEOTIDE SEQUENCE [LARGE SCALE GENOMIC DNA]</scope>
    <source>
        <strain evidence="13">cv. HN1</strain>
        <tissue evidence="12">Leaves</tissue>
    </source>
</reference>
<feature type="transmembrane region" description="Helical" evidence="10">
    <location>
        <begin position="875"/>
        <end position="897"/>
    </location>
</feature>
<evidence type="ECO:0000256" key="7">
    <source>
        <dbReference type="ARBA" id="ARBA00022989"/>
    </source>
</evidence>
<dbReference type="InterPro" id="IPR003593">
    <property type="entry name" value="AAA+_ATPase"/>
</dbReference>
<feature type="region of interest" description="Disordered" evidence="9">
    <location>
        <begin position="1"/>
        <end position="48"/>
    </location>
</feature>
<dbReference type="GO" id="GO:0016020">
    <property type="term" value="C:membrane"/>
    <property type="evidence" value="ECO:0007669"/>
    <property type="project" value="UniProtKB-SubCell"/>
</dbReference>
<keyword evidence="13" id="KW-1185">Reference proteome</keyword>
<feature type="transmembrane region" description="Helical" evidence="10">
    <location>
        <begin position="1605"/>
        <end position="1626"/>
    </location>
</feature>
<dbReference type="Proteomes" id="UP000316621">
    <property type="component" value="Chromosome 1"/>
</dbReference>
<evidence type="ECO:0000313" key="12">
    <source>
        <dbReference type="EMBL" id="RZC44075.1"/>
    </source>
</evidence>
<keyword evidence="8 10" id="KW-0472">Membrane</keyword>
<feature type="region of interest" description="Disordered" evidence="9">
    <location>
        <begin position="185"/>
        <end position="217"/>
    </location>
</feature>
<keyword evidence="7 10" id="KW-1133">Transmembrane helix</keyword>
<keyword evidence="5" id="KW-0547">Nucleotide-binding</keyword>
<sequence>MASPKHVPRWTPTESPSRSPSPLLSSKEKDSSFAYHDQEEDESIKNIFPFSTTTHHSYPEEDMYDAPSLRIEYDPQPEVRSRGGSVVMEMEPIEFMSDQLRQQEDKGSREAAVFTTEGVVLTWKDLCVSVPSSSTSSKGNDKVIIEGLNGYAEPGEVLAIMGPSGSGKSTLLDALAEMASLKHVPRWTPTESPSRSPSPLLSSKEKDSSFAYHDQEEDESMKNIFPFSTTSIHHDNKGGHSYPEEDTYDAPSLIIEYDHHLEVGTRGGSVVMEMEPIEFMTDQQQDKGSEEAAVFTWEGVVLTWEDLCVSVPSSSSKGNNKAIIEGLNGYAQPGEVLAIMGPSGSGKSTLPDALAVEDDSLESTFPFTSTTSTHQQQQRDLYVDEHAKNDEVIVRVNGHQSEENKSSFVIEMEPVFEGSSVVLTWEDLYVQVPSSSSKGNDKAIIEGLNGYAQPGEVLAIMGPSGCGKSTLLDALAGRLSSNTRQSGLIHVNGRKQRLSFGTSAYVTQDDTLTTTLTVKEVVYYSALLQLPDSMTASEKKERAEKTIKEMGLHEARNTRIGGWNIKGLSGGQKRRVSICIEILTRPKLLFLDEPTSGLDSAASYHVTNRIVKLSRQYQMTVIASIHQPSSEVFDLFHNLCLLSSGRTIYFGPASATNEFFALNGFPCPSMRNPSDYYLRTINKDFDQDIEQGSSGNVTTTEEAINTLVESYRSSTIFQQVKQRVSSLCKREGSILEKGSQASFLTQSVVLTRRSFVNMYRDLGYYWLRLGVYIALCLCVGTIFFDVDSSFGSIQARGAMLMFVAAFLTFMAIGGFPSFVEDMKIFGRERLNGHYGVAAFIVGNTISSIPYLLMISLIPGALAYYLVGLHRGYEHFLFFVLLLFVCMMLVESLMMIVASIVPDFLMGIITGAGIQGVMMLNGGFFRLPNDLPNPFWKYPMYYISFHRYANEGFYKNEFQGLQFPNNQIGGPSTISGEEILKTIWQMPMGYSKWVDLAVLFGMVVLYKLMFFSIIKLSEKMKSIVRERTVPNSSKIVNSFRVSGHQSSKKKKSEEKKNSFVIEMEQKSKGSVVLTWEDLCVRVPSSSTKGKDKAILEGLNGYAQPGEAYVTQDNTLTTTLTVKEAVHYSALLQLPDSMTTSEKKERADTTIKEMGLHEARNTRIGGWNIVGISGGQKRRVSICIEILTRPELLFLDEPTSGLDSAASYHVMNRIVKLSRQYNLTVIASVHQPSSEVFDLFHNLCLLSSGRTIYFGPTYAANEFFALNGFPCPTMRNPSDHYLRTINKDFDQDIEQGYGGKATTTEEAINTLVESYKSSPIFQQVKTQVSTLCKRDPFTYKTSILPEGSILEKGSQSSFLTQSFVLTRRSFVNMYRDLGYYWLRLGIYIALCICVGTIFFKIGSSFRSIQARGSVLMFVVSFLTFMAIGGFPSFVEDMKIFGRERLNGHYGVAAFVVGNTLSSIPYLLMISVIPGALAYYLVGLHKGYEHFLFFVLLLFVCMVLVESLMMIVASVVPDFLMGIITGAGIQGVMMLNAGFFRVPNDLPDPFWRYPMYYIAFHRYAVEGFYKNEFQGLQFPNNQIGGSLTISGEEVLKNIWQIPTCYSKWLDLVVLFGMVVLYRLIFFSIIKLSEKMKSPSCLKS</sequence>
<keyword evidence="4 10" id="KW-0812">Transmembrane</keyword>
<feature type="transmembrane region" description="Helical" evidence="10">
    <location>
        <begin position="1461"/>
        <end position="1481"/>
    </location>
</feature>
<dbReference type="PROSITE" id="PS00211">
    <property type="entry name" value="ABC_TRANSPORTER_1"/>
    <property type="match status" value="2"/>
</dbReference>
<evidence type="ECO:0000256" key="5">
    <source>
        <dbReference type="ARBA" id="ARBA00022741"/>
    </source>
</evidence>
<dbReference type="Pfam" id="PF01061">
    <property type="entry name" value="ABC2_membrane"/>
    <property type="match status" value="2"/>
</dbReference>
<evidence type="ECO:0000256" key="1">
    <source>
        <dbReference type="ARBA" id="ARBA00004141"/>
    </source>
</evidence>
<dbReference type="InterPro" id="IPR043926">
    <property type="entry name" value="ABCG_dom"/>
</dbReference>
<feature type="domain" description="ABC transporter" evidence="11">
    <location>
        <begin position="1007"/>
        <end position="1271"/>
    </location>
</feature>
<dbReference type="Pfam" id="PF00005">
    <property type="entry name" value="ABC_tran"/>
    <property type="match status" value="4"/>
</dbReference>
<accession>A0A4Y7I9J5</accession>
<dbReference type="SMART" id="SM00382">
    <property type="entry name" value="AAA"/>
    <property type="match status" value="2"/>
</dbReference>
<feature type="transmembrane region" description="Helical" evidence="10">
    <location>
        <begin position="992"/>
        <end position="1013"/>
    </location>
</feature>
<comment type="similarity">
    <text evidence="2">Belongs to the ABC transporter superfamily. ABCG family. Eye pigment precursor importer (TC 3.A.1.204) subfamily.</text>
</comment>
<dbReference type="FunFam" id="3.40.50.300:FF:001533">
    <property type="entry name" value="ABC transporter G family member 11"/>
    <property type="match status" value="1"/>
</dbReference>
<dbReference type="GO" id="GO:0140359">
    <property type="term" value="F:ABC-type transporter activity"/>
    <property type="evidence" value="ECO:0007669"/>
    <property type="project" value="InterPro"/>
</dbReference>
<feature type="transmembrane region" description="Helical" evidence="10">
    <location>
        <begin position="903"/>
        <end position="926"/>
    </location>
</feature>
<evidence type="ECO:0000256" key="4">
    <source>
        <dbReference type="ARBA" id="ARBA00022692"/>
    </source>
</evidence>
<dbReference type="InterPro" id="IPR003439">
    <property type="entry name" value="ABC_transporter-like_ATP-bd"/>
</dbReference>
<feature type="transmembrane region" description="Helical" evidence="10">
    <location>
        <begin position="765"/>
        <end position="786"/>
    </location>
</feature>
<evidence type="ECO:0000256" key="8">
    <source>
        <dbReference type="ARBA" id="ARBA00023136"/>
    </source>
</evidence>
<dbReference type="PANTHER" id="PTHR48042">
    <property type="entry name" value="ABC TRANSPORTER G FAMILY MEMBER 11"/>
    <property type="match status" value="1"/>
</dbReference>
<dbReference type="EMBL" id="CM010715">
    <property type="protein sequence ID" value="RZC44075.1"/>
    <property type="molecule type" value="Genomic_DNA"/>
</dbReference>
<keyword evidence="6" id="KW-0067">ATP-binding</keyword>
<feature type="transmembrane region" description="Helical" evidence="10">
    <location>
        <begin position="839"/>
        <end position="866"/>
    </location>
</feature>
<dbReference type="InterPro" id="IPR027417">
    <property type="entry name" value="P-loop_NTPase"/>
</dbReference>
<dbReference type="GO" id="GO:0016887">
    <property type="term" value="F:ATP hydrolysis activity"/>
    <property type="evidence" value="ECO:0007669"/>
    <property type="project" value="InterPro"/>
</dbReference>
<dbReference type="Pfam" id="PF19055">
    <property type="entry name" value="ABC2_membrane_7"/>
    <property type="match status" value="2"/>
</dbReference>
<evidence type="ECO:0000256" key="6">
    <source>
        <dbReference type="ARBA" id="ARBA00022840"/>
    </source>
</evidence>
<feature type="transmembrane region" description="Helical" evidence="10">
    <location>
        <begin position="798"/>
        <end position="819"/>
    </location>
</feature>
<comment type="subcellular location">
    <subcellularLocation>
        <location evidence="1">Membrane</location>
        <topology evidence="1">Multi-pass membrane protein</topology>
    </subcellularLocation>
</comment>
<dbReference type="Gramene" id="RZC44075">
    <property type="protein sequence ID" value="RZC44075"/>
    <property type="gene ID" value="C5167_037029"/>
</dbReference>
<feature type="transmembrane region" description="Helical" evidence="10">
    <location>
        <begin position="1516"/>
        <end position="1539"/>
    </location>
</feature>
<feature type="transmembrane region" description="Helical" evidence="10">
    <location>
        <begin position="1488"/>
        <end position="1510"/>
    </location>
</feature>
<dbReference type="SUPFAM" id="SSF52540">
    <property type="entry name" value="P-loop containing nucleoside triphosphate hydrolases"/>
    <property type="match status" value="4"/>
</dbReference>
<proteinExistence type="inferred from homology"/>
<dbReference type="PROSITE" id="PS50893">
    <property type="entry name" value="ABC_TRANSPORTER_2"/>
    <property type="match status" value="2"/>
</dbReference>
<evidence type="ECO:0000256" key="10">
    <source>
        <dbReference type="SAM" id="Phobius"/>
    </source>
</evidence>
<feature type="domain" description="ABC transporter" evidence="11">
    <location>
        <begin position="423"/>
        <end position="669"/>
    </location>
</feature>
<dbReference type="InterPro" id="IPR052215">
    <property type="entry name" value="Plant_ABCG"/>
</dbReference>
<dbReference type="InterPro" id="IPR013525">
    <property type="entry name" value="ABC2_TM"/>
</dbReference>
<name>A0A4Y7I9J5_PAPSO</name>
<evidence type="ECO:0000256" key="9">
    <source>
        <dbReference type="SAM" id="MobiDB-lite"/>
    </source>
</evidence>
<evidence type="ECO:0000256" key="2">
    <source>
        <dbReference type="ARBA" id="ARBA00005814"/>
    </source>
</evidence>
<dbReference type="PANTHER" id="PTHR48042:SF19">
    <property type="entry name" value="OS09G0472100 PROTEIN"/>
    <property type="match status" value="1"/>
</dbReference>
<protein>
    <recommendedName>
        <fullName evidence="11">ABC transporter domain-containing protein</fullName>
    </recommendedName>
</protein>
<evidence type="ECO:0000313" key="13">
    <source>
        <dbReference type="Proteomes" id="UP000316621"/>
    </source>
</evidence>
<organism evidence="12 13">
    <name type="scientific">Papaver somniferum</name>
    <name type="common">Opium poppy</name>
    <dbReference type="NCBI Taxonomy" id="3469"/>
    <lineage>
        <taxon>Eukaryota</taxon>
        <taxon>Viridiplantae</taxon>
        <taxon>Streptophyta</taxon>
        <taxon>Embryophyta</taxon>
        <taxon>Tracheophyta</taxon>
        <taxon>Spermatophyta</taxon>
        <taxon>Magnoliopsida</taxon>
        <taxon>Ranunculales</taxon>
        <taxon>Papaveraceae</taxon>
        <taxon>Papaveroideae</taxon>
        <taxon>Papaver</taxon>
    </lineage>
</organism>
<evidence type="ECO:0000259" key="11">
    <source>
        <dbReference type="PROSITE" id="PS50893"/>
    </source>
</evidence>
<dbReference type="InterPro" id="IPR017871">
    <property type="entry name" value="ABC_transporter-like_CS"/>
</dbReference>
<dbReference type="GO" id="GO:0005524">
    <property type="term" value="F:ATP binding"/>
    <property type="evidence" value="ECO:0007669"/>
    <property type="project" value="UniProtKB-KW"/>
</dbReference>
<keyword evidence="3" id="KW-0813">Transport</keyword>